<name>A0A2P1PV94_9GAMM</name>
<dbReference type="EMBL" id="CP027860">
    <property type="protein sequence ID" value="AVP98776.1"/>
    <property type="molecule type" value="Genomic_DNA"/>
</dbReference>
<evidence type="ECO:0000313" key="3">
    <source>
        <dbReference type="Proteomes" id="UP000241074"/>
    </source>
</evidence>
<proteinExistence type="predicted"/>
<dbReference type="Gene3D" id="2.50.20.10">
    <property type="entry name" value="Lipoprotein localisation LolA/LolB/LppX"/>
    <property type="match status" value="1"/>
</dbReference>
<keyword evidence="1" id="KW-0732">Signal</keyword>
<protein>
    <recommendedName>
        <fullName evidence="4">Outer membrane lipoprotein-sorting protein</fullName>
    </recommendedName>
</protein>
<feature type="chain" id="PRO_5015139659" description="Outer membrane lipoprotein-sorting protein" evidence="1">
    <location>
        <begin position="20"/>
        <end position="243"/>
    </location>
</feature>
<dbReference type="AlphaFoldDB" id="A0A2P1PV94"/>
<dbReference type="KEGG" id="xba:C7S18_17010"/>
<evidence type="ECO:0000313" key="2">
    <source>
        <dbReference type="EMBL" id="AVP98776.1"/>
    </source>
</evidence>
<keyword evidence="3" id="KW-1185">Reference proteome</keyword>
<sequence length="243" mass="26414">MLAGWILALLPLAASAMTADELIQKNIEARGGLAAIQAVKSVVLTGKFRGGGGFEADFVQKTARPGMLRNEFSLQGMTQIQAYDGKDAWQISPFGGRKDPDKLPDDLKKVFQVQADLDGPLIDYATKGNKVEYLGTEDVDGTLAHKLKVTLATGNEITYFFDPDYFLEIRTQSKTFVRGTEQESETDLGDYEKINGVYFPMAIDSGAKGSSSDEKGKVEVTNVEVNTALDQAQFAFPATKAKP</sequence>
<dbReference type="Proteomes" id="UP000241074">
    <property type="component" value="Chromosome"/>
</dbReference>
<gene>
    <name evidence="2" type="ORF">C7S18_17010</name>
</gene>
<accession>A0A2P1PV94</accession>
<reference evidence="2 3" key="2">
    <citation type="submission" date="2018-03" db="EMBL/GenBank/DDBJ databases">
        <authorList>
            <person name="Keele B.F."/>
        </authorList>
    </citation>
    <scope>NUCLEOTIDE SEQUENCE [LARGE SCALE GENOMIC DNA]</scope>
    <source>
        <strain evidence="2 3">D13</strain>
    </source>
</reference>
<organism evidence="2 3">
    <name type="scientific">Ahniella affigens</name>
    <dbReference type="NCBI Taxonomy" id="2021234"/>
    <lineage>
        <taxon>Bacteria</taxon>
        <taxon>Pseudomonadati</taxon>
        <taxon>Pseudomonadota</taxon>
        <taxon>Gammaproteobacteria</taxon>
        <taxon>Lysobacterales</taxon>
        <taxon>Rhodanobacteraceae</taxon>
        <taxon>Ahniella</taxon>
    </lineage>
</organism>
<reference evidence="2 3" key="1">
    <citation type="submission" date="2018-03" db="EMBL/GenBank/DDBJ databases">
        <title>Ahniella affigens gen. nov., sp. nov., a gammaproteobacterium isolated from sandy soil near a stream.</title>
        <authorList>
            <person name="Ko Y."/>
            <person name="Kim J.-H."/>
        </authorList>
    </citation>
    <scope>NUCLEOTIDE SEQUENCE [LARGE SCALE GENOMIC DNA]</scope>
    <source>
        <strain evidence="2 3">D13</strain>
    </source>
</reference>
<evidence type="ECO:0000256" key="1">
    <source>
        <dbReference type="SAM" id="SignalP"/>
    </source>
</evidence>
<feature type="signal peptide" evidence="1">
    <location>
        <begin position="1"/>
        <end position="19"/>
    </location>
</feature>
<evidence type="ECO:0008006" key="4">
    <source>
        <dbReference type="Google" id="ProtNLM"/>
    </source>
</evidence>